<dbReference type="InterPro" id="IPR054738">
    <property type="entry name" value="Siphovirus-type_tail_C"/>
</dbReference>
<dbReference type="Gene3D" id="2.60.120.860">
    <property type="match status" value="1"/>
</dbReference>
<dbReference type="InterPro" id="IPR006520">
    <property type="entry name" value="Dit_BPSPP_N"/>
</dbReference>
<dbReference type="NCBIfam" id="TIGR01633">
    <property type="entry name" value="phi3626_gp14_N"/>
    <property type="match status" value="1"/>
</dbReference>
<keyword evidence="3" id="KW-1185">Reference proteome</keyword>
<reference evidence="2 3" key="1">
    <citation type="submission" date="2020-07" db="EMBL/GenBank/DDBJ databases">
        <title>Facklamia lactis sp. nov., isolated from raw milk.</title>
        <authorList>
            <person name="Doll E.V."/>
            <person name="Huptas C."/>
            <person name="Staib L."/>
            <person name="Wenning M."/>
            <person name="Scherer S."/>
        </authorList>
    </citation>
    <scope>NUCLEOTIDE SEQUENCE [LARGE SCALE GENOMIC DNA]</scope>
    <source>
        <strain evidence="2 3">DSM 104272</strain>
    </source>
</reference>
<name>A0ABS0LG69_9LACT</name>
<proteinExistence type="predicted"/>
<dbReference type="RefSeq" id="WP_197103085.1">
    <property type="nucleotide sequence ID" value="NZ_JACCEL010000001.1"/>
</dbReference>
<dbReference type="Proteomes" id="UP000823401">
    <property type="component" value="Unassembled WGS sequence"/>
</dbReference>
<evidence type="ECO:0000313" key="3">
    <source>
        <dbReference type="Proteomes" id="UP000823401"/>
    </source>
</evidence>
<organism evidence="2 3">
    <name type="scientific">Ruoffia tabacinasalis</name>
    <dbReference type="NCBI Taxonomy" id="87458"/>
    <lineage>
        <taxon>Bacteria</taxon>
        <taxon>Bacillati</taxon>
        <taxon>Bacillota</taxon>
        <taxon>Bacilli</taxon>
        <taxon>Lactobacillales</taxon>
        <taxon>Aerococcaceae</taxon>
        <taxon>Ruoffia</taxon>
    </lineage>
</organism>
<dbReference type="Pfam" id="PF22768">
    <property type="entry name" value="SPP1_Dit"/>
    <property type="match status" value="1"/>
</dbReference>
<protein>
    <submittedName>
        <fullName evidence="2">Phage tail family protein</fullName>
    </submittedName>
</protein>
<dbReference type="Gene3D" id="2.40.30.200">
    <property type="match status" value="1"/>
</dbReference>
<feature type="domain" description="Siphovirus-type tail component C-terminal" evidence="1">
    <location>
        <begin position="485"/>
        <end position="567"/>
    </location>
</feature>
<dbReference type="EMBL" id="JACCEL010000001">
    <property type="protein sequence ID" value="MBG9977226.1"/>
    <property type="molecule type" value="Genomic_DNA"/>
</dbReference>
<evidence type="ECO:0000259" key="1">
    <source>
        <dbReference type="Pfam" id="PF22768"/>
    </source>
</evidence>
<gene>
    <name evidence="2" type="ORF">HYQ42_00380</name>
</gene>
<evidence type="ECO:0000313" key="2">
    <source>
        <dbReference type="EMBL" id="MBG9977226.1"/>
    </source>
</evidence>
<comment type="caution">
    <text evidence="2">The sequence shown here is derived from an EMBL/GenBank/DDBJ whole genome shotgun (WGS) entry which is preliminary data.</text>
</comment>
<sequence length="569" mass="64264">MRLKATYNGYELTKHCKILNVYPSIMPEVSNTFMNHPTNELSKLKSSKLNPIRLTIEIGIEDNISHHIEQLAKILYQDEVKPLIISDKPDRYLNCKLDGGSLSSSRFRYGVFKLNFVSEDTFWRDVKGSVRKYFNSQGRVVVDNKGTARTTPKFEVDFNDDCGYLALVAPNGYLAIGNPQEVDTVILPPSEYAMNEEMTDLRNFKYLTNPSGYPYMGNFKVTNRATTNEWGASINPNGRDTSENWQGYAYERIFDAGEYDQTADDFLLESRMDIYDANGTNSGLNSIILAVLTEDNRIVMGANIYDNSGDKNDLIVKFFTQGSQPGFSRTIHTDSLSRLNGSVTLEKRGNLLSFVVNHNGSQGKAQPAISTSDTVYIKDSARYGWHHNGTRYSVQGFTRGRPNTIRGVRTFQGKKQFEIMYGGFPIYWMNEEDLTTNRVVSIGSPPKSIRHYAYNSAAGQMKASKVFVASGGWKNRPIYSHNIINSIKVQRRYSSLYRDIENIFMKGDKLEIDNETGEILLNGTEFAGLVDVDSKFFKLDGGPTEVALETSSWASMPFASIEYESRWLN</sequence>
<accession>A0ABS0LG69</accession>